<feature type="domain" description="F-box" evidence="1">
    <location>
        <begin position="35"/>
        <end position="95"/>
    </location>
</feature>
<dbReference type="AlphaFoldDB" id="S8EB58"/>
<dbReference type="Proteomes" id="UP000015241">
    <property type="component" value="Unassembled WGS sequence"/>
</dbReference>
<dbReference type="eggNOG" id="ENOG502R0P8">
    <property type="taxonomic scope" value="Eukaryota"/>
</dbReference>
<accession>S8EB58</accession>
<proteinExistence type="predicted"/>
<evidence type="ECO:0000313" key="3">
    <source>
        <dbReference type="Proteomes" id="UP000015241"/>
    </source>
</evidence>
<dbReference type="InterPro" id="IPR001810">
    <property type="entry name" value="F-box_dom"/>
</dbReference>
<protein>
    <recommendedName>
        <fullName evidence="1">F-box domain-containing protein</fullName>
    </recommendedName>
</protein>
<dbReference type="HOGENOM" id="CLU_1032680_0_0_1"/>
<dbReference type="InParanoid" id="S8EB58"/>
<dbReference type="InterPro" id="IPR036047">
    <property type="entry name" value="F-box-like_dom_sf"/>
</dbReference>
<reference evidence="2 3" key="1">
    <citation type="journal article" date="2012" name="Science">
        <title>The Paleozoic origin of enzymatic lignin decomposition reconstructed from 31 fungal genomes.</title>
        <authorList>
            <person name="Floudas D."/>
            <person name="Binder M."/>
            <person name="Riley R."/>
            <person name="Barry K."/>
            <person name="Blanchette R.A."/>
            <person name="Henrissat B."/>
            <person name="Martinez A.T."/>
            <person name="Otillar R."/>
            <person name="Spatafora J.W."/>
            <person name="Yadav J.S."/>
            <person name="Aerts A."/>
            <person name="Benoit I."/>
            <person name="Boyd A."/>
            <person name="Carlson A."/>
            <person name="Copeland A."/>
            <person name="Coutinho P.M."/>
            <person name="de Vries R.P."/>
            <person name="Ferreira P."/>
            <person name="Findley K."/>
            <person name="Foster B."/>
            <person name="Gaskell J."/>
            <person name="Glotzer D."/>
            <person name="Gorecki P."/>
            <person name="Heitman J."/>
            <person name="Hesse C."/>
            <person name="Hori C."/>
            <person name="Igarashi K."/>
            <person name="Jurgens J.A."/>
            <person name="Kallen N."/>
            <person name="Kersten P."/>
            <person name="Kohler A."/>
            <person name="Kuees U."/>
            <person name="Kumar T.K.A."/>
            <person name="Kuo A."/>
            <person name="LaButti K."/>
            <person name="Larrondo L.F."/>
            <person name="Lindquist E."/>
            <person name="Ling A."/>
            <person name="Lombard V."/>
            <person name="Lucas S."/>
            <person name="Lundell T."/>
            <person name="Martin R."/>
            <person name="McLaughlin D.J."/>
            <person name="Morgenstern I."/>
            <person name="Morin E."/>
            <person name="Murat C."/>
            <person name="Nagy L.G."/>
            <person name="Nolan M."/>
            <person name="Ohm R.A."/>
            <person name="Patyshakuliyeva A."/>
            <person name="Rokas A."/>
            <person name="Ruiz-Duenas F.J."/>
            <person name="Sabat G."/>
            <person name="Salamov A."/>
            <person name="Samejima M."/>
            <person name="Schmutz J."/>
            <person name="Slot J.C."/>
            <person name="St John F."/>
            <person name="Stenlid J."/>
            <person name="Sun H."/>
            <person name="Sun S."/>
            <person name="Syed K."/>
            <person name="Tsang A."/>
            <person name="Wiebenga A."/>
            <person name="Young D."/>
            <person name="Pisabarro A."/>
            <person name="Eastwood D.C."/>
            <person name="Martin F."/>
            <person name="Cullen D."/>
            <person name="Grigoriev I.V."/>
            <person name="Hibbett D.S."/>
        </authorList>
    </citation>
    <scope>NUCLEOTIDE SEQUENCE</scope>
    <source>
        <strain evidence="3">FP-58527</strain>
    </source>
</reference>
<dbReference type="STRING" id="743788.S8EB58"/>
<name>S8EB58_FOMSC</name>
<dbReference type="OrthoDB" id="3264373at2759"/>
<feature type="non-terminal residue" evidence="2">
    <location>
        <position position="266"/>
    </location>
</feature>
<keyword evidence="3" id="KW-1185">Reference proteome</keyword>
<dbReference type="EMBL" id="KE504139">
    <property type="protein sequence ID" value="EPT01838.1"/>
    <property type="molecule type" value="Genomic_DNA"/>
</dbReference>
<sequence>MPQNHPRDEIEQELTQLSTRVVELKTKLNTYSPIAVLPPEIFSEVLLYAAGIYTDDTTTDNSIPPVRDLTRTSHVCKQWRAIALGCSALWSCIDLHRAPEWVAELLARSKGAPLYVSMTGGQHRQRGPSLRKGWVKETLAMALKSLDRIRELKLVVTPRFSKAKEIVERLDGPAPLLESLSIIDMFSHSLVEEHTGRLLERAESCGLRRLHLKHCDTIAWEKIALSNLTHLKVENHTRYMDLMDLLGALSRMPQLEELVVAGALTP</sequence>
<gene>
    <name evidence="2" type="ORF">FOMPIDRAFT_1119418</name>
</gene>
<dbReference type="SUPFAM" id="SSF52047">
    <property type="entry name" value="RNI-like"/>
    <property type="match status" value="1"/>
</dbReference>
<dbReference type="Gene3D" id="1.20.1280.50">
    <property type="match status" value="1"/>
</dbReference>
<evidence type="ECO:0000313" key="2">
    <source>
        <dbReference type="EMBL" id="EPT01838.1"/>
    </source>
</evidence>
<dbReference type="Pfam" id="PF12937">
    <property type="entry name" value="F-box-like"/>
    <property type="match status" value="1"/>
</dbReference>
<organism evidence="2 3">
    <name type="scientific">Fomitopsis schrenkii</name>
    <name type="common">Brown rot fungus</name>
    <dbReference type="NCBI Taxonomy" id="2126942"/>
    <lineage>
        <taxon>Eukaryota</taxon>
        <taxon>Fungi</taxon>
        <taxon>Dikarya</taxon>
        <taxon>Basidiomycota</taxon>
        <taxon>Agaricomycotina</taxon>
        <taxon>Agaricomycetes</taxon>
        <taxon>Polyporales</taxon>
        <taxon>Fomitopsis</taxon>
    </lineage>
</organism>
<evidence type="ECO:0000259" key="1">
    <source>
        <dbReference type="Pfam" id="PF12937"/>
    </source>
</evidence>
<dbReference type="SUPFAM" id="SSF81383">
    <property type="entry name" value="F-box domain"/>
    <property type="match status" value="1"/>
</dbReference>